<feature type="chain" id="PRO_5025540913" description="Carbohydrate-binding module family 18 protein" evidence="1">
    <location>
        <begin position="18"/>
        <end position="99"/>
    </location>
</feature>
<dbReference type="OrthoDB" id="2956254at2759"/>
<keyword evidence="1" id="KW-0732">Signal</keyword>
<protein>
    <recommendedName>
        <fullName evidence="4">Carbohydrate-binding module family 18 protein</fullName>
    </recommendedName>
</protein>
<dbReference type="EMBL" id="ML977597">
    <property type="protein sequence ID" value="KAF1999225.1"/>
    <property type="molecule type" value="Genomic_DNA"/>
</dbReference>
<dbReference type="AlphaFoldDB" id="A0A6A5WJC7"/>
<sequence>MLFHQIVIIAFAAFAAASPVPEESIVDVTEALAANCNDSIGNCYSNGCNGNPTTLVCLSGAYTGCPCGYDCNGRGPCNGNGCEGRNGRCTANFLGCACG</sequence>
<evidence type="ECO:0000313" key="2">
    <source>
        <dbReference type="EMBL" id="KAF1999225.1"/>
    </source>
</evidence>
<keyword evidence="3" id="KW-1185">Reference proteome</keyword>
<evidence type="ECO:0008006" key="4">
    <source>
        <dbReference type="Google" id="ProtNLM"/>
    </source>
</evidence>
<evidence type="ECO:0000313" key="3">
    <source>
        <dbReference type="Proteomes" id="UP000799779"/>
    </source>
</evidence>
<name>A0A6A5WJC7_9PLEO</name>
<organism evidence="2 3">
    <name type="scientific">Amniculicola lignicola CBS 123094</name>
    <dbReference type="NCBI Taxonomy" id="1392246"/>
    <lineage>
        <taxon>Eukaryota</taxon>
        <taxon>Fungi</taxon>
        <taxon>Dikarya</taxon>
        <taxon>Ascomycota</taxon>
        <taxon>Pezizomycotina</taxon>
        <taxon>Dothideomycetes</taxon>
        <taxon>Pleosporomycetidae</taxon>
        <taxon>Pleosporales</taxon>
        <taxon>Amniculicolaceae</taxon>
        <taxon>Amniculicola</taxon>
    </lineage>
</organism>
<proteinExistence type="predicted"/>
<dbReference type="Proteomes" id="UP000799779">
    <property type="component" value="Unassembled WGS sequence"/>
</dbReference>
<evidence type="ECO:0000256" key="1">
    <source>
        <dbReference type="SAM" id="SignalP"/>
    </source>
</evidence>
<feature type="signal peptide" evidence="1">
    <location>
        <begin position="1"/>
        <end position="17"/>
    </location>
</feature>
<accession>A0A6A5WJC7</accession>
<gene>
    <name evidence="2" type="ORF">P154DRAFT_621089</name>
</gene>
<reference evidence="2" key="1">
    <citation type="journal article" date="2020" name="Stud. Mycol.">
        <title>101 Dothideomycetes genomes: a test case for predicting lifestyles and emergence of pathogens.</title>
        <authorList>
            <person name="Haridas S."/>
            <person name="Albert R."/>
            <person name="Binder M."/>
            <person name="Bloem J."/>
            <person name="Labutti K."/>
            <person name="Salamov A."/>
            <person name="Andreopoulos B."/>
            <person name="Baker S."/>
            <person name="Barry K."/>
            <person name="Bills G."/>
            <person name="Bluhm B."/>
            <person name="Cannon C."/>
            <person name="Castanera R."/>
            <person name="Culley D."/>
            <person name="Daum C."/>
            <person name="Ezra D."/>
            <person name="Gonzalez J."/>
            <person name="Henrissat B."/>
            <person name="Kuo A."/>
            <person name="Liang C."/>
            <person name="Lipzen A."/>
            <person name="Lutzoni F."/>
            <person name="Magnuson J."/>
            <person name="Mondo S."/>
            <person name="Nolan M."/>
            <person name="Ohm R."/>
            <person name="Pangilinan J."/>
            <person name="Park H.-J."/>
            <person name="Ramirez L."/>
            <person name="Alfaro M."/>
            <person name="Sun H."/>
            <person name="Tritt A."/>
            <person name="Yoshinaga Y."/>
            <person name="Zwiers L.-H."/>
            <person name="Turgeon B."/>
            <person name="Goodwin S."/>
            <person name="Spatafora J."/>
            <person name="Crous P."/>
            <person name="Grigoriev I."/>
        </authorList>
    </citation>
    <scope>NUCLEOTIDE SEQUENCE</scope>
    <source>
        <strain evidence="2">CBS 123094</strain>
    </source>
</reference>